<comment type="subcellular location">
    <subcellularLocation>
        <location evidence="2 19">Cell membrane</location>
        <topology evidence="2 19">Multi-pass membrane protein</topology>
    </subcellularLocation>
</comment>
<feature type="transmembrane region" description="Helical" evidence="19">
    <location>
        <begin position="42"/>
        <end position="72"/>
    </location>
</feature>
<evidence type="ECO:0000256" key="6">
    <source>
        <dbReference type="ARBA" id="ARBA00015850"/>
    </source>
</evidence>
<keyword evidence="11 19" id="KW-0460">Magnesium</keyword>
<comment type="function">
    <text evidence="14 19">Joins adenosylcobinamide-GDP and alpha-ribazole to generate adenosylcobalamin (Ado-cobalamin). Also synthesizes adenosylcobalamin 5'-phosphate from adenosylcobinamide-GDP and alpha-ribazole 5'-phosphate.</text>
</comment>
<dbReference type="EMBL" id="FQVN01000003">
    <property type="protein sequence ID" value="SHF45655.1"/>
    <property type="molecule type" value="Genomic_DNA"/>
</dbReference>
<comment type="pathway">
    <text evidence="3 19">Cofactor biosynthesis; adenosylcobalamin biosynthesis; adenosylcobalamin from cob(II)yrinate a,c-diamide: step 7/7.</text>
</comment>
<evidence type="ECO:0000256" key="16">
    <source>
        <dbReference type="ARBA" id="ARBA00032853"/>
    </source>
</evidence>
<proteinExistence type="inferred from homology"/>
<evidence type="ECO:0000313" key="20">
    <source>
        <dbReference type="EMBL" id="SHF45655.1"/>
    </source>
</evidence>
<evidence type="ECO:0000256" key="3">
    <source>
        <dbReference type="ARBA" id="ARBA00004663"/>
    </source>
</evidence>
<dbReference type="STRING" id="2017.SAMN05444320_103720"/>
<dbReference type="RefSeq" id="WP_073482395.1">
    <property type="nucleotide sequence ID" value="NZ_FQVN01000003.1"/>
</dbReference>
<evidence type="ECO:0000256" key="12">
    <source>
        <dbReference type="ARBA" id="ARBA00022989"/>
    </source>
</evidence>
<keyword evidence="7 19" id="KW-1003">Cell membrane</keyword>
<dbReference type="GO" id="GO:0009236">
    <property type="term" value="P:cobalamin biosynthetic process"/>
    <property type="evidence" value="ECO:0007669"/>
    <property type="project" value="UniProtKB-UniRule"/>
</dbReference>
<dbReference type="InterPro" id="IPR003805">
    <property type="entry name" value="CobS"/>
</dbReference>
<keyword evidence="12 19" id="KW-1133">Transmembrane helix</keyword>
<comment type="caution">
    <text evidence="19">Lacks conserved residue(s) required for the propagation of feature annotation.</text>
</comment>
<evidence type="ECO:0000256" key="11">
    <source>
        <dbReference type="ARBA" id="ARBA00022842"/>
    </source>
</evidence>
<comment type="similarity">
    <text evidence="4 19">Belongs to the CobS family.</text>
</comment>
<evidence type="ECO:0000313" key="21">
    <source>
        <dbReference type="Proteomes" id="UP000184501"/>
    </source>
</evidence>
<evidence type="ECO:0000256" key="4">
    <source>
        <dbReference type="ARBA" id="ARBA00010561"/>
    </source>
</evidence>
<name>A0A1M5BT86_STRHI</name>
<dbReference type="EC" id="2.7.8.26" evidence="5 19"/>
<evidence type="ECO:0000256" key="10">
    <source>
        <dbReference type="ARBA" id="ARBA00022692"/>
    </source>
</evidence>
<dbReference type="Pfam" id="PF02654">
    <property type="entry name" value="CobS"/>
    <property type="match status" value="1"/>
</dbReference>
<dbReference type="AlphaFoldDB" id="A0A1M5BT86"/>
<evidence type="ECO:0000256" key="15">
    <source>
        <dbReference type="ARBA" id="ARBA00032605"/>
    </source>
</evidence>
<dbReference type="HAMAP" id="MF_00719">
    <property type="entry name" value="CobS"/>
    <property type="match status" value="1"/>
</dbReference>
<evidence type="ECO:0000256" key="19">
    <source>
        <dbReference type="HAMAP-Rule" id="MF_00719"/>
    </source>
</evidence>
<organism evidence="20 21">
    <name type="scientific">Streptoalloteichus hindustanus</name>
    <dbReference type="NCBI Taxonomy" id="2017"/>
    <lineage>
        <taxon>Bacteria</taxon>
        <taxon>Bacillati</taxon>
        <taxon>Actinomycetota</taxon>
        <taxon>Actinomycetes</taxon>
        <taxon>Pseudonocardiales</taxon>
        <taxon>Pseudonocardiaceae</taxon>
        <taxon>Streptoalloteichus</taxon>
    </lineage>
</organism>
<keyword evidence="8 19" id="KW-0169">Cobalamin biosynthesis</keyword>
<evidence type="ECO:0000256" key="13">
    <source>
        <dbReference type="ARBA" id="ARBA00023136"/>
    </source>
</evidence>
<dbReference type="GO" id="GO:0005886">
    <property type="term" value="C:plasma membrane"/>
    <property type="evidence" value="ECO:0007669"/>
    <property type="project" value="UniProtKB-SubCell"/>
</dbReference>
<accession>A0A1M5BT86</accession>
<gene>
    <name evidence="19" type="primary">cobS</name>
    <name evidence="20" type="ORF">SAMN05444320_103720</name>
</gene>
<evidence type="ECO:0000256" key="5">
    <source>
        <dbReference type="ARBA" id="ARBA00013200"/>
    </source>
</evidence>
<dbReference type="GO" id="GO:0051073">
    <property type="term" value="F:adenosylcobinamide-GDP ribazoletransferase activity"/>
    <property type="evidence" value="ECO:0007669"/>
    <property type="project" value="UniProtKB-UniRule"/>
</dbReference>
<keyword evidence="9 19" id="KW-0808">Transferase</keyword>
<reference evidence="20 21" key="1">
    <citation type="submission" date="2016-11" db="EMBL/GenBank/DDBJ databases">
        <authorList>
            <person name="Jaros S."/>
            <person name="Januszkiewicz K."/>
            <person name="Wedrychowicz H."/>
        </authorList>
    </citation>
    <scope>NUCLEOTIDE SEQUENCE [LARGE SCALE GENOMIC DNA]</scope>
    <source>
        <strain evidence="20 21">DSM 44523</strain>
    </source>
</reference>
<comment type="cofactor">
    <cofactor evidence="1 19">
        <name>Mg(2+)</name>
        <dbReference type="ChEBI" id="CHEBI:18420"/>
    </cofactor>
</comment>
<protein>
    <recommendedName>
        <fullName evidence="6 19">Adenosylcobinamide-GDP ribazoletransferase</fullName>
        <ecNumber evidence="5 19">2.7.8.26</ecNumber>
    </recommendedName>
    <alternativeName>
        <fullName evidence="16 19">Cobalamin synthase</fullName>
    </alternativeName>
    <alternativeName>
        <fullName evidence="15 19">Cobalamin-5'-phosphate synthase</fullName>
    </alternativeName>
</protein>
<evidence type="ECO:0000256" key="2">
    <source>
        <dbReference type="ARBA" id="ARBA00004651"/>
    </source>
</evidence>
<evidence type="ECO:0000256" key="14">
    <source>
        <dbReference type="ARBA" id="ARBA00025228"/>
    </source>
</evidence>
<sequence length="247" mass="24476">MYGLRLALTWLTVLPVPAGRFDPPTCRRAIAWAPLVGVLLGGVGAAVLAGLAAAGAPGLLAGVAVVGLLVLLTRGMHVDGLADVVDGLGCYGPPERALAVMKDGGAGPFAVVALVLVLVGQASALASLAGDGRWAAVVLAVAAGRAAFAWSCRRGVPAARPEGMGALVAGSQPPLVPALWWLALGAFAVVAVPGRPWQGPLAVLVAAGLVTLLTRHAVRRFGGITGDVLGAGCEVATTAVLVTTCLG</sequence>
<feature type="transmembrane region" description="Helical" evidence="19">
    <location>
        <begin position="106"/>
        <end position="128"/>
    </location>
</feature>
<keyword evidence="13 19" id="KW-0472">Membrane</keyword>
<comment type="catalytic activity">
    <reaction evidence="17 19">
        <text>alpha-ribazole + adenosylcob(III)inamide-GDP = adenosylcob(III)alamin + GMP + H(+)</text>
        <dbReference type="Rhea" id="RHEA:16049"/>
        <dbReference type="ChEBI" id="CHEBI:10329"/>
        <dbReference type="ChEBI" id="CHEBI:15378"/>
        <dbReference type="ChEBI" id="CHEBI:18408"/>
        <dbReference type="ChEBI" id="CHEBI:58115"/>
        <dbReference type="ChEBI" id="CHEBI:60487"/>
        <dbReference type="EC" id="2.7.8.26"/>
    </reaction>
</comment>
<dbReference type="Proteomes" id="UP000184501">
    <property type="component" value="Unassembled WGS sequence"/>
</dbReference>
<dbReference type="GO" id="GO:0008818">
    <property type="term" value="F:cobalamin 5'-phosphate synthase activity"/>
    <property type="evidence" value="ECO:0007669"/>
    <property type="project" value="UniProtKB-UniRule"/>
</dbReference>
<dbReference type="PANTHER" id="PTHR34148:SF1">
    <property type="entry name" value="ADENOSYLCOBINAMIDE-GDP RIBAZOLETRANSFERASE"/>
    <property type="match status" value="1"/>
</dbReference>
<evidence type="ECO:0000256" key="18">
    <source>
        <dbReference type="ARBA" id="ARBA00049504"/>
    </source>
</evidence>
<evidence type="ECO:0000256" key="17">
    <source>
        <dbReference type="ARBA" id="ARBA00048623"/>
    </source>
</evidence>
<dbReference type="PANTHER" id="PTHR34148">
    <property type="entry name" value="ADENOSYLCOBINAMIDE-GDP RIBAZOLETRANSFERASE"/>
    <property type="match status" value="1"/>
</dbReference>
<dbReference type="OrthoDB" id="9794223at2"/>
<dbReference type="UniPathway" id="UPA00148">
    <property type="reaction ID" value="UER00238"/>
</dbReference>
<comment type="catalytic activity">
    <reaction evidence="18 19">
        <text>alpha-ribazole 5'-phosphate + adenosylcob(III)inamide-GDP = adenosylcob(III)alamin 5'-phosphate + GMP + H(+)</text>
        <dbReference type="Rhea" id="RHEA:23560"/>
        <dbReference type="ChEBI" id="CHEBI:15378"/>
        <dbReference type="ChEBI" id="CHEBI:57918"/>
        <dbReference type="ChEBI" id="CHEBI:58115"/>
        <dbReference type="ChEBI" id="CHEBI:60487"/>
        <dbReference type="ChEBI" id="CHEBI:60493"/>
        <dbReference type="EC" id="2.7.8.26"/>
    </reaction>
</comment>
<evidence type="ECO:0000256" key="7">
    <source>
        <dbReference type="ARBA" id="ARBA00022475"/>
    </source>
</evidence>
<evidence type="ECO:0000256" key="8">
    <source>
        <dbReference type="ARBA" id="ARBA00022573"/>
    </source>
</evidence>
<keyword evidence="21" id="KW-1185">Reference proteome</keyword>
<evidence type="ECO:0000256" key="1">
    <source>
        <dbReference type="ARBA" id="ARBA00001946"/>
    </source>
</evidence>
<evidence type="ECO:0000256" key="9">
    <source>
        <dbReference type="ARBA" id="ARBA00022679"/>
    </source>
</evidence>
<keyword evidence="10 19" id="KW-0812">Transmembrane</keyword>